<dbReference type="GeneID" id="33905894"/>
<accession>A0A223LU25</accession>
<evidence type="ECO:0000313" key="3">
    <source>
        <dbReference type="EMBL" id="ASU08501.1"/>
    </source>
</evidence>
<protein>
    <submittedName>
        <fullName evidence="3">Capsid protein</fullName>
    </submittedName>
</protein>
<name>A0A223LU25_9GEMI</name>
<keyword evidence="4" id="KW-1185">Reference proteome</keyword>
<dbReference type="InterPro" id="IPR000263">
    <property type="entry name" value="GV_A/BR1_coat"/>
</dbReference>
<dbReference type="RefSeq" id="YP_009417306.1">
    <property type="nucleotide sequence ID" value="NC_035676.1"/>
</dbReference>
<dbReference type="EMBL" id="MF072689">
    <property type="protein sequence ID" value="ASU08501.1"/>
    <property type="molecule type" value="Genomic_DNA"/>
</dbReference>
<dbReference type="Pfam" id="PF00844">
    <property type="entry name" value="Gemini_coat"/>
    <property type="match status" value="1"/>
</dbReference>
<dbReference type="OrthoDB" id="24148at10239"/>
<dbReference type="Proteomes" id="UP000217335">
    <property type="component" value="Segment"/>
</dbReference>
<sequence length="236" mass="26647">MAERKRKMEWSKANRKRSRTTLPRNSRVYARKRPILRGPKLTSRDKVYTYTKYETLTTAGAVYHLNSFSQGLANNQRATSVDIVHNVQLRFSVELPTGAMVFCRRYKMSWAVVQDMMPGDSMPAVSDIFSMTSPPIEGLEYIADDNHRRFQVKKFGILYLESGGADYSVNTGKQTYNVQDALKRVFVKCNTRGVYDSNSSAGSISAMNSGALYFVVNPTFAGYLGFNITVYHNSPV</sequence>
<dbReference type="GO" id="GO:0005198">
    <property type="term" value="F:structural molecule activity"/>
    <property type="evidence" value="ECO:0007669"/>
    <property type="project" value="InterPro"/>
</dbReference>
<organism evidence="3">
    <name type="scientific">Tomato associated geminivirus 1</name>
    <dbReference type="NCBI Taxonomy" id="2027645"/>
    <lineage>
        <taxon>Viruses</taxon>
        <taxon>Monodnaviria</taxon>
        <taxon>Shotokuvirae</taxon>
        <taxon>Cressdnaviricota</taxon>
        <taxon>Repensiviricetes</taxon>
        <taxon>Geplafuvirales</taxon>
        <taxon>Geminiviridae</taxon>
        <taxon>Topilevirus</taxon>
        <taxon>Topilevirus lycopersici</taxon>
    </lineage>
</organism>
<dbReference type="SMR" id="A0A223LU25"/>
<dbReference type="InterPro" id="IPR029053">
    <property type="entry name" value="Viral_coat"/>
</dbReference>
<reference evidence="3" key="1">
    <citation type="journal article" date="2017" name="Virus Res.">
        <title>A novel geminivirus found infecting tomato and cleome in Brazil.</title>
        <authorList>
            <person name="Fontenele R.S."/>
            <person name="Lamas N.S."/>
            <person name="Lacorte C."/>
            <person name="Lacerda A.L.M."/>
            <person name="Varsani A."/>
            <person name="Ribeiro S.G."/>
        </authorList>
    </citation>
    <scope>NUCLEOTIDE SEQUENCE</scope>
    <source>
        <strain evidence="3">Cleome_BR</strain>
        <strain evidence="2">Tomato_BR</strain>
    </source>
</reference>
<evidence type="ECO:0000256" key="1">
    <source>
        <dbReference type="SAM" id="MobiDB-lite"/>
    </source>
</evidence>
<dbReference type="Gene3D" id="2.60.120.20">
    <property type="match status" value="1"/>
</dbReference>
<dbReference type="KEGG" id="vg:33905894"/>
<feature type="region of interest" description="Disordered" evidence="1">
    <location>
        <begin position="1"/>
        <end position="23"/>
    </location>
</feature>
<evidence type="ECO:0000313" key="4">
    <source>
        <dbReference type="Proteomes" id="UP000217335"/>
    </source>
</evidence>
<dbReference type="EMBL" id="MF072688">
    <property type="protein sequence ID" value="ASU08496.1"/>
    <property type="molecule type" value="Genomic_DNA"/>
</dbReference>
<dbReference type="GO" id="GO:0019028">
    <property type="term" value="C:viral capsid"/>
    <property type="evidence" value="ECO:0007669"/>
    <property type="project" value="InterPro"/>
</dbReference>
<evidence type="ECO:0000313" key="2">
    <source>
        <dbReference type="EMBL" id="ASU08496.1"/>
    </source>
</evidence>
<proteinExistence type="predicted"/>
<feature type="compositionally biased region" description="Basic and acidic residues" evidence="1">
    <location>
        <begin position="1"/>
        <end position="12"/>
    </location>
</feature>